<sequence>MATKCLLQGSFPDASPIMPAMRSGAAWVLEGRFMRFGWGLPALAVVLALAGCVNREPEERAAFIAYLEQVAAPQAGVVAAPPDPPTRKALGDYEAQYEPMEAAHAAVREALAAQQAALQALRLHSVDEIVARQDGWDRLAERLAAARTGLEQARAAADAARAGMEQPPDLRNAYARAYEHSVTAPAQALARISGLLEPAVEDARRVAGFVARHRDQVDTDGPLTQVRDPSVRSELNVLLQALNGRSDQVSQAQALLNGLAGPARQAP</sequence>
<dbReference type="EMBL" id="HE965806">
    <property type="protein sequence ID" value="CCJ53475.1"/>
    <property type="molecule type" value="Genomic_DNA"/>
</dbReference>
<dbReference type="Pfam" id="PF11254">
    <property type="entry name" value="DUF3053"/>
    <property type="match status" value="1"/>
</dbReference>
<proteinExistence type="predicted"/>
<gene>
    <name evidence="1" type="ORF">BN112_1558</name>
</gene>
<name>A0A0C6P4A6_BORBO</name>
<dbReference type="AlphaFoldDB" id="A0A0C6P4A6"/>
<dbReference type="KEGG" id="bbh:BN112_1558"/>
<accession>A0A0C6P4A6</accession>
<protein>
    <submittedName>
        <fullName evidence="1">Putative lipoprotein</fullName>
    </submittedName>
</protein>
<evidence type="ECO:0000313" key="2">
    <source>
        <dbReference type="Proteomes" id="UP000007564"/>
    </source>
</evidence>
<dbReference type="HOGENOM" id="CLU_086363_1_0_4"/>
<reference evidence="1 2" key="1">
    <citation type="journal article" date="2012" name="BMC Genomics">
        <title>Comparative genomics of the classical Bordetella subspecies: the evolution and exchange of virulence-associated diversity amongst closely related pathogens.</title>
        <authorList>
            <person name="Park J."/>
            <person name="Zhang Y."/>
            <person name="Buboltz A.M."/>
            <person name="Zhang X."/>
            <person name="Schuster S.C."/>
            <person name="Ahuja U."/>
            <person name="Liu M."/>
            <person name="Miller J.F."/>
            <person name="Sebaihia M."/>
            <person name="Bentley S.D."/>
            <person name="Parkhill J."/>
            <person name="Harvill E.T."/>
        </authorList>
    </citation>
    <scope>NUCLEOTIDE SEQUENCE [LARGE SCALE GENOMIC DNA]</scope>
    <source>
        <strain evidence="1 2">253</strain>
    </source>
</reference>
<organism evidence="1 2">
    <name type="scientific">Bordetella bronchiseptica 253</name>
    <dbReference type="NCBI Taxonomy" id="568707"/>
    <lineage>
        <taxon>Bacteria</taxon>
        <taxon>Pseudomonadati</taxon>
        <taxon>Pseudomonadota</taxon>
        <taxon>Betaproteobacteria</taxon>
        <taxon>Burkholderiales</taxon>
        <taxon>Alcaligenaceae</taxon>
        <taxon>Bordetella</taxon>
    </lineage>
</organism>
<dbReference type="OrthoDB" id="8821151at2"/>
<dbReference type="InterPro" id="IPR021413">
    <property type="entry name" value="DUF3053"/>
</dbReference>
<dbReference type="Proteomes" id="UP000007564">
    <property type="component" value="Chromosome"/>
</dbReference>
<evidence type="ECO:0000313" key="1">
    <source>
        <dbReference type="EMBL" id="CCJ53475.1"/>
    </source>
</evidence>
<keyword evidence="1" id="KW-0449">Lipoprotein</keyword>